<evidence type="ECO:0000256" key="2">
    <source>
        <dbReference type="ARBA" id="ARBA00022448"/>
    </source>
</evidence>
<reference evidence="12 13" key="1">
    <citation type="submission" date="2018-10" db="EMBL/GenBank/DDBJ databases">
        <title>Comparative functional genomics of the obligate endosymbiont Buchnera aphidicola.</title>
        <authorList>
            <person name="Chong R.A."/>
        </authorList>
    </citation>
    <scope>NUCLEOTIDE SEQUENCE [LARGE SCALE GENOMIC DNA]</scope>
    <source>
        <strain evidence="12 13">Mrh</strain>
    </source>
</reference>
<dbReference type="InterPro" id="IPR027417">
    <property type="entry name" value="P-loop_NTPase"/>
</dbReference>
<keyword evidence="4" id="KW-0547">Nucleotide-binding</keyword>
<dbReference type="InterPro" id="IPR003593">
    <property type="entry name" value="AAA+_ATPase"/>
</dbReference>
<dbReference type="PANTHER" id="PTHR42734">
    <property type="entry name" value="METAL TRANSPORT SYSTEM ATP-BINDING PROTEIN TM_0124-RELATED"/>
    <property type="match status" value="1"/>
</dbReference>
<dbReference type="SMART" id="SM00382">
    <property type="entry name" value="AAA"/>
    <property type="match status" value="1"/>
</dbReference>
<dbReference type="InterPro" id="IPR050153">
    <property type="entry name" value="Metal_Ion_Import_ABC"/>
</dbReference>
<keyword evidence="5" id="KW-0862">Zinc</keyword>
<comment type="similarity">
    <text evidence="1">Belongs to the ABC transporter superfamily. Drug exporter-2 (TC 3.A.1.117) family.</text>
</comment>
<dbReference type="PROSITE" id="PS00211">
    <property type="entry name" value="ABC_TRANSPORTER_1"/>
    <property type="match status" value="1"/>
</dbReference>
<proteinExistence type="inferred from homology"/>
<accession>A0A4D6YAG5</accession>
<evidence type="ECO:0000256" key="7">
    <source>
        <dbReference type="ARBA" id="ARBA00022906"/>
    </source>
</evidence>
<organism evidence="12 13">
    <name type="scientific">Buchnera aphidicola subsp. Melaphis rhois</name>
    <dbReference type="NCBI Taxonomy" id="118103"/>
    <lineage>
        <taxon>Bacteria</taxon>
        <taxon>Pseudomonadati</taxon>
        <taxon>Pseudomonadota</taxon>
        <taxon>Gammaproteobacteria</taxon>
        <taxon>Enterobacterales</taxon>
        <taxon>Erwiniaceae</taxon>
        <taxon>Buchnera</taxon>
    </lineage>
</organism>
<dbReference type="Pfam" id="PF00005">
    <property type="entry name" value="ABC_tran"/>
    <property type="match status" value="1"/>
</dbReference>
<dbReference type="PROSITE" id="PS50893">
    <property type="entry name" value="ABC_TRANSPORTER_2"/>
    <property type="match status" value="1"/>
</dbReference>
<keyword evidence="9" id="KW-0406">Ion transport</keyword>
<keyword evidence="10" id="KW-0472">Membrane</keyword>
<dbReference type="NCBIfam" id="NF007090">
    <property type="entry name" value="PRK09544.1"/>
    <property type="match status" value="1"/>
</dbReference>
<dbReference type="Proteomes" id="UP000298566">
    <property type="component" value="Chromosome"/>
</dbReference>
<keyword evidence="8" id="KW-1278">Translocase</keyword>
<evidence type="ECO:0000256" key="6">
    <source>
        <dbReference type="ARBA" id="ARBA00022840"/>
    </source>
</evidence>
<dbReference type="AlphaFoldDB" id="A0A4D6YAG5"/>
<name>A0A4D6YAG5_BUCMH</name>
<dbReference type="GO" id="GO:0005524">
    <property type="term" value="F:ATP binding"/>
    <property type="evidence" value="ECO:0007669"/>
    <property type="project" value="UniProtKB-KW"/>
</dbReference>
<evidence type="ECO:0000256" key="3">
    <source>
        <dbReference type="ARBA" id="ARBA00022475"/>
    </source>
</evidence>
<dbReference type="FunFam" id="3.40.50.300:FF:000392">
    <property type="entry name" value="Zinc import ATP-binding protein ZnuC"/>
    <property type="match status" value="1"/>
</dbReference>
<evidence type="ECO:0000313" key="13">
    <source>
        <dbReference type="Proteomes" id="UP000298566"/>
    </source>
</evidence>
<dbReference type="PANTHER" id="PTHR42734:SF9">
    <property type="entry name" value="ZINC IMPORT ATP-BINDING PROTEIN ZNUC"/>
    <property type="match status" value="1"/>
</dbReference>
<dbReference type="GO" id="GO:0006829">
    <property type="term" value="P:zinc ion transport"/>
    <property type="evidence" value="ECO:0007669"/>
    <property type="project" value="UniProtKB-KW"/>
</dbReference>
<gene>
    <name evidence="12" type="primary">znuC</name>
    <name evidence="12" type="ORF">D9V73_01515</name>
</gene>
<dbReference type="InterPro" id="IPR003439">
    <property type="entry name" value="ABC_transporter-like_ATP-bd"/>
</dbReference>
<dbReference type="GO" id="GO:0016887">
    <property type="term" value="F:ATP hydrolysis activity"/>
    <property type="evidence" value="ECO:0007669"/>
    <property type="project" value="InterPro"/>
</dbReference>
<keyword evidence="7" id="KW-0864">Zinc transport</keyword>
<dbReference type="OrthoDB" id="9780942at2"/>
<dbReference type="GO" id="GO:0010043">
    <property type="term" value="P:response to zinc ion"/>
    <property type="evidence" value="ECO:0007669"/>
    <property type="project" value="TreeGrafter"/>
</dbReference>
<dbReference type="Gene3D" id="3.40.50.300">
    <property type="entry name" value="P-loop containing nucleotide triphosphate hydrolases"/>
    <property type="match status" value="1"/>
</dbReference>
<keyword evidence="2" id="KW-0813">Transport</keyword>
<evidence type="ECO:0000256" key="9">
    <source>
        <dbReference type="ARBA" id="ARBA00023065"/>
    </source>
</evidence>
<evidence type="ECO:0000256" key="5">
    <source>
        <dbReference type="ARBA" id="ARBA00022833"/>
    </source>
</evidence>
<dbReference type="SUPFAM" id="SSF52540">
    <property type="entry name" value="P-loop containing nucleoside triphosphate hydrolases"/>
    <property type="match status" value="1"/>
</dbReference>
<evidence type="ECO:0000256" key="8">
    <source>
        <dbReference type="ARBA" id="ARBA00022967"/>
    </source>
</evidence>
<dbReference type="EMBL" id="CP033004">
    <property type="protein sequence ID" value="QCI23321.1"/>
    <property type="molecule type" value="Genomic_DNA"/>
</dbReference>
<feature type="domain" description="ABC transporter" evidence="11">
    <location>
        <begin position="5"/>
        <end position="219"/>
    </location>
</feature>
<evidence type="ECO:0000259" key="11">
    <source>
        <dbReference type="PROSITE" id="PS50893"/>
    </source>
</evidence>
<evidence type="ECO:0000256" key="4">
    <source>
        <dbReference type="ARBA" id="ARBA00022741"/>
    </source>
</evidence>
<keyword evidence="3" id="KW-1003">Cell membrane</keyword>
<keyword evidence="6 12" id="KW-0067">ATP-binding</keyword>
<sequence length="237" mass="26599">MSLFVSLKNVSVSFNKTIILSNISLTLISNCILTLIGPNGAGKSTLVKVILKLLKPSKGTVIYNRHLRIGYIPQKLNFNTAPPITVNRFMNLFKNNKQSAFNVLKCVNSVHLQHVPLKKLSSGEMQKILLARALLNNPQLLVLDEPTQGMDILSQTIFYKLINQIKHKSKCSILMVSHDLSVVMSNTDEVICLNKHICCSGSPEVVSQNSKFIAIFGQLEKNKLALYHHKHNHYHDF</sequence>
<dbReference type="RefSeq" id="WP_158336521.1">
    <property type="nucleotide sequence ID" value="NZ_CP033004.1"/>
</dbReference>
<evidence type="ECO:0000256" key="1">
    <source>
        <dbReference type="ARBA" id="ARBA00006526"/>
    </source>
</evidence>
<evidence type="ECO:0000313" key="12">
    <source>
        <dbReference type="EMBL" id="QCI23321.1"/>
    </source>
</evidence>
<dbReference type="InterPro" id="IPR017871">
    <property type="entry name" value="ABC_transporter-like_CS"/>
</dbReference>
<protein>
    <submittedName>
        <fullName evidence="12">Zinc ABC transporter ATP-binding protein ZnuC</fullName>
    </submittedName>
</protein>
<evidence type="ECO:0000256" key="10">
    <source>
        <dbReference type="ARBA" id="ARBA00023136"/>
    </source>
</evidence>